<dbReference type="Proteomes" id="UP000516428">
    <property type="component" value="Chromosome"/>
</dbReference>
<dbReference type="InterPro" id="IPR013785">
    <property type="entry name" value="Aldolase_TIM"/>
</dbReference>
<reference evidence="3 4" key="1">
    <citation type="submission" date="2020-09" db="EMBL/GenBank/DDBJ databases">
        <title>A novel species.</title>
        <authorList>
            <person name="Gao J."/>
        </authorList>
    </citation>
    <scope>NUCLEOTIDE SEQUENCE [LARGE SCALE GENOMIC DNA]</scope>
    <source>
        <strain evidence="3 4">CRXT-Y-14</strain>
    </source>
</reference>
<sequence>MSLQLQIALDRIELERAVEITAAVAPHTDWIEVGTSLIKRFGITAVREVAAAAGPVPVLADLKTPDDASYEFTLAYEAGAASATVLGCAGDATLDAAVHVAAEHGREVVVDLMETTGERRAALAARLPSGVVLAAHVAKDAQRAGGSPTELLGPWRRGRRVAVAGGLTAADLPAFASGPDDVRVIVGSAVTGAVDPEAAARTLAAAASRVPFPS</sequence>
<dbReference type="GO" id="GO:0019854">
    <property type="term" value="P:L-ascorbic acid catabolic process"/>
    <property type="evidence" value="ECO:0007669"/>
    <property type="project" value="TreeGrafter"/>
</dbReference>
<dbReference type="InterPro" id="IPR011060">
    <property type="entry name" value="RibuloseP-bd_barrel"/>
</dbReference>
<evidence type="ECO:0000256" key="1">
    <source>
        <dbReference type="ARBA" id="ARBA00023239"/>
    </source>
</evidence>
<dbReference type="InterPro" id="IPR001754">
    <property type="entry name" value="OMPdeCOase_dom"/>
</dbReference>
<dbReference type="GO" id="GO:0033982">
    <property type="term" value="F:3-dehydro-L-gulonate-6-phosphate decarboxylase activity"/>
    <property type="evidence" value="ECO:0007669"/>
    <property type="project" value="TreeGrafter"/>
</dbReference>
<dbReference type="RefSeq" id="WP_188340478.1">
    <property type="nucleotide sequence ID" value="NZ_CP061281.1"/>
</dbReference>
<dbReference type="EMBL" id="CP061281">
    <property type="protein sequence ID" value="QNS07816.1"/>
    <property type="molecule type" value="Genomic_DNA"/>
</dbReference>
<dbReference type="Gene3D" id="3.20.20.70">
    <property type="entry name" value="Aldolase class I"/>
    <property type="match status" value="1"/>
</dbReference>
<dbReference type="PANTHER" id="PTHR35039:SF3">
    <property type="entry name" value="3-KETO-L-GULONATE-6-PHOSPHATE DECARBOXYLASE SGBH-RELATED"/>
    <property type="match status" value="1"/>
</dbReference>
<accession>A0A7H1BGG1</accession>
<protein>
    <submittedName>
        <fullName evidence="3">Orotidine 5'-phosphate decarboxylase</fullName>
    </submittedName>
</protein>
<dbReference type="SUPFAM" id="SSF51366">
    <property type="entry name" value="Ribulose-phoshate binding barrel"/>
    <property type="match status" value="1"/>
</dbReference>
<dbReference type="KEGG" id="sxn:IAG42_32240"/>
<dbReference type="GO" id="GO:0006207">
    <property type="term" value="P:'de novo' pyrimidine nucleobase biosynthetic process"/>
    <property type="evidence" value="ECO:0007669"/>
    <property type="project" value="InterPro"/>
</dbReference>
<name>A0A7H1BGG1_9ACTN</name>
<dbReference type="GO" id="GO:0004590">
    <property type="term" value="F:orotidine-5'-phosphate decarboxylase activity"/>
    <property type="evidence" value="ECO:0007669"/>
    <property type="project" value="InterPro"/>
</dbReference>
<feature type="domain" description="Orotidine 5'-phosphate decarboxylase" evidence="2">
    <location>
        <begin position="4"/>
        <end position="203"/>
    </location>
</feature>
<dbReference type="SMART" id="SM00934">
    <property type="entry name" value="OMPdecase"/>
    <property type="match status" value="1"/>
</dbReference>
<evidence type="ECO:0000313" key="4">
    <source>
        <dbReference type="Proteomes" id="UP000516428"/>
    </source>
</evidence>
<dbReference type="PANTHER" id="PTHR35039">
    <property type="entry name" value="3-KETO-L-GULONATE-6-PHOSPHATE DECARBOXYLASE SGBH-RELATED"/>
    <property type="match status" value="1"/>
</dbReference>
<organism evidence="3 4">
    <name type="scientific">Streptomyces xanthii</name>
    <dbReference type="NCBI Taxonomy" id="2768069"/>
    <lineage>
        <taxon>Bacteria</taxon>
        <taxon>Bacillati</taxon>
        <taxon>Actinomycetota</taxon>
        <taxon>Actinomycetes</taxon>
        <taxon>Kitasatosporales</taxon>
        <taxon>Streptomycetaceae</taxon>
        <taxon>Streptomyces</taxon>
    </lineage>
</organism>
<keyword evidence="1" id="KW-0456">Lyase</keyword>
<proteinExistence type="predicted"/>
<keyword evidence="4" id="KW-1185">Reference proteome</keyword>
<dbReference type="Pfam" id="PF00215">
    <property type="entry name" value="OMPdecase"/>
    <property type="match status" value="1"/>
</dbReference>
<gene>
    <name evidence="3" type="ORF">IAG42_32240</name>
</gene>
<dbReference type="AlphaFoldDB" id="A0A7H1BGG1"/>
<evidence type="ECO:0000259" key="2">
    <source>
        <dbReference type="SMART" id="SM00934"/>
    </source>
</evidence>
<evidence type="ECO:0000313" key="3">
    <source>
        <dbReference type="EMBL" id="QNS07816.1"/>
    </source>
</evidence>